<dbReference type="Pfam" id="PF00078">
    <property type="entry name" value="RVT_1"/>
    <property type="match status" value="1"/>
</dbReference>
<dbReference type="InterPro" id="IPR041588">
    <property type="entry name" value="Integrase_H2C2"/>
</dbReference>
<dbReference type="Gene3D" id="3.30.420.10">
    <property type="entry name" value="Ribonuclease H-like superfamily/Ribonuclease H"/>
    <property type="match status" value="1"/>
</dbReference>
<evidence type="ECO:0000259" key="1">
    <source>
        <dbReference type="PROSITE" id="PS50994"/>
    </source>
</evidence>
<dbReference type="SUPFAM" id="SSF56672">
    <property type="entry name" value="DNA/RNA polymerases"/>
    <property type="match status" value="1"/>
</dbReference>
<reference evidence="2 3" key="1">
    <citation type="journal article" date="2021" name="bioRxiv">
        <title>The Gossypium anomalum genome as a resource for cotton improvement and evolutionary analysis of hybrid incompatibility.</title>
        <authorList>
            <person name="Grover C.E."/>
            <person name="Yuan D."/>
            <person name="Arick M.A."/>
            <person name="Miller E.R."/>
            <person name="Hu G."/>
            <person name="Peterson D.G."/>
            <person name="Wendel J.F."/>
            <person name="Udall J.A."/>
        </authorList>
    </citation>
    <scope>NUCLEOTIDE SEQUENCE [LARGE SCALE GENOMIC DNA]</scope>
    <source>
        <strain evidence="2">JFW-Udall</strain>
        <tissue evidence="2">Leaf</tissue>
    </source>
</reference>
<dbReference type="Gene3D" id="1.10.340.70">
    <property type="match status" value="1"/>
</dbReference>
<evidence type="ECO:0000313" key="3">
    <source>
        <dbReference type="Proteomes" id="UP000701853"/>
    </source>
</evidence>
<accession>A0A8J6A009</accession>
<dbReference type="SUPFAM" id="SSF53098">
    <property type="entry name" value="Ribonuclease H-like"/>
    <property type="match status" value="1"/>
</dbReference>
<dbReference type="Proteomes" id="UP000701853">
    <property type="component" value="Chromosome 2"/>
</dbReference>
<dbReference type="PANTHER" id="PTHR24559">
    <property type="entry name" value="TRANSPOSON TY3-I GAG-POL POLYPROTEIN"/>
    <property type="match status" value="1"/>
</dbReference>
<gene>
    <name evidence="2" type="ORF">CXB51_003200</name>
</gene>
<sequence length="373" mass="42762">MEDEYKPCVQAQRRLNPNMKEVVKAEVIKLLDAGIIYPISDSSWVNPVQVVPKKGGMTVVTNEKNKLIPTRTVTGWRVCIDYRKLNDAMRKDHFPLPFIDQMLERLSGHMYYCFLDGLSGYFQIPIAPEDQEKMTFTCPYDTFAYLRMPFGLCNAPATFQCSAQENYTTTEKELLAEFDLEIQDKKGAENLAVDHLSRLENSNTKELDEVEINDLVDTPSKEAILNDVKNYFWNDPFLFRICTDQVIRRCVTRSEASKILEHCHSRPTGGHHSGAKIAHKTLELGFYGPTLFNDDNRYVTSCDKCQRIGNISKRNEMPQNYMLLCEIFDVWGIDFMGPFPSLCGNKYILVAIDYMSKWVEAQALPTNDARVVV</sequence>
<dbReference type="Pfam" id="PF17921">
    <property type="entry name" value="Integrase_H2C2"/>
    <property type="match status" value="1"/>
</dbReference>
<evidence type="ECO:0000313" key="2">
    <source>
        <dbReference type="EMBL" id="KAG8501079.1"/>
    </source>
</evidence>
<dbReference type="PANTHER" id="PTHR24559:SF444">
    <property type="entry name" value="REVERSE TRANSCRIPTASE DOMAIN-CONTAINING PROTEIN"/>
    <property type="match status" value="1"/>
</dbReference>
<dbReference type="InterPro" id="IPR043128">
    <property type="entry name" value="Rev_trsase/Diguanyl_cyclase"/>
</dbReference>
<dbReference type="InterPro" id="IPR053134">
    <property type="entry name" value="RNA-dir_DNA_polymerase"/>
</dbReference>
<dbReference type="CDD" id="cd01647">
    <property type="entry name" value="RT_LTR"/>
    <property type="match status" value="1"/>
</dbReference>
<dbReference type="InterPro" id="IPR036397">
    <property type="entry name" value="RNaseH_sf"/>
</dbReference>
<dbReference type="InterPro" id="IPR001584">
    <property type="entry name" value="Integrase_cat-core"/>
</dbReference>
<dbReference type="AlphaFoldDB" id="A0A8J6A009"/>
<comment type="caution">
    <text evidence="2">The sequence shown here is derived from an EMBL/GenBank/DDBJ whole genome shotgun (WGS) entry which is preliminary data.</text>
</comment>
<dbReference type="InterPro" id="IPR043502">
    <property type="entry name" value="DNA/RNA_pol_sf"/>
</dbReference>
<protein>
    <recommendedName>
        <fullName evidence="1">Integrase catalytic domain-containing protein</fullName>
    </recommendedName>
</protein>
<dbReference type="GO" id="GO:0015074">
    <property type="term" value="P:DNA integration"/>
    <property type="evidence" value="ECO:0007669"/>
    <property type="project" value="InterPro"/>
</dbReference>
<dbReference type="Gene3D" id="3.30.70.270">
    <property type="match status" value="1"/>
</dbReference>
<keyword evidence="3" id="KW-1185">Reference proteome</keyword>
<dbReference type="EMBL" id="JAHUZN010000002">
    <property type="protein sequence ID" value="KAG8501079.1"/>
    <property type="molecule type" value="Genomic_DNA"/>
</dbReference>
<dbReference type="InterPro" id="IPR000477">
    <property type="entry name" value="RT_dom"/>
</dbReference>
<dbReference type="GO" id="GO:0003676">
    <property type="term" value="F:nucleic acid binding"/>
    <property type="evidence" value="ECO:0007669"/>
    <property type="project" value="InterPro"/>
</dbReference>
<dbReference type="PROSITE" id="PS50994">
    <property type="entry name" value="INTEGRASE"/>
    <property type="match status" value="1"/>
</dbReference>
<name>A0A8J6A009_9ROSI</name>
<dbReference type="InterPro" id="IPR012337">
    <property type="entry name" value="RNaseH-like_sf"/>
</dbReference>
<proteinExistence type="predicted"/>
<feature type="domain" description="Integrase catalytic" evidence="1">
    <location>
        <begin position="314"/>
        <end position="373"/>
    </location>
</feature>
<organism evidence="2 3">
    <name type="scientific">Gossypium anomalum</name>
    <dbReference type="NCBI Taxonomy" id="47600"/>
    <lineage>
        <taxon>Eukaryota</taxon>
        <taxon>Viridiplantae</taxon>
        <taxon>Streptophyta</taxon>
        <taxon>Embryophyta</taxon>
        <taxon>Tracheophyta</taxon>
        <taxon>Spermatophyta</taxon>
        <taxon>Magnoliopsida</taxon>
        <taxon>eudicotyledons</taxon>
        <taxon>Gunneridae</taxon>
        <taxon>Pentapetalae</taxon>
        <taxon>rosids</taxon>
        <taxon>malvids</taxon>
        <taxon>Malvales</taxon>
        <taxon>Malvaceae</taxon>
        <taxon>Malvoideae</taxon>
        <taxon>Gossypium</taxon>
    </lineage>
</organism>
<dbReference type="OrthoDB" id="1000881at2759"/>
<dbReference type="Gene3D" id="3.10.10.10">
    <property type="entry name" value="HIV Type 1 Reverse Transcriptase, subunit A, domain 1"/>
    <property type="match status" value="1"/>
</dbReference>